<evidence type="ECO:0000313" key="2">
    <source>
        <dbReference type="EMBL" id="GFX97471.1"/>
    </source>
</evidence>
<evidence type="ECO:0000256" key="1">
    <source>
        <dbReference type="SAM" id="MobiDB-lite"/>
    </source>
</evidence>
<dbReference type="AlphaFoldDB" id="A0A8X6UYC5"/>
<organism evidence="2 3">
    <name type="scientific">Trichonephila clavipes</name>
    <name type="common">Golden silk orbweaver</name>
    <name type="synonym">Nephila clavipes</name>
    <dbReference type="NCBI Taxonomy" id="2585209"/>
    <lineage>
        <taxon>Eukaryota</taxon>
        <taxon>Metazoa</taxon>
        <taxon>Ecdysozoa</taxon>
        <taxon>Arthropoda</taxon>
        <taxon>Chelicerata</taxon>
        <taxon>Arachnida</taxon>
        <taxon>Araneae</taxon>
        <taxon>Araneomorphae</taxon>
        <taxon>Entelegynae</taxon>
        <taxon>Araneoidea</taxon>
        <taxon>Nephilidae</taxon>
        <taxon>Trichonephila</taxon>
    </lineage>
</organism>
<dbReference type="Proteomes" id="UP000887159">
    <property type="component" value="Unassembled WGS sequence"/>
</dbReference>
<name>A0A8X6UYC5_TRICX</name>
<proteinExistence type="predicted"/>
<accession>A0A8X6UYC5</accession>
<feature type="region of interest" description="Disordered" evidence="1">
    <location>
        <begin position="111"/>
        <end position="154"/>
    </location>
</feature>
<sequence>MSVVIRSFEHHTDDSTIWLFSTLILRENTLGVVRGLPSHERTCQLFRVPPCHKGTLHLQKSMLSSGFEPGPYGREVSVTNHYTGLTVRFALSQIGMWMLFFIQGRPSSSNKGLERGARTSLSPWAQSAHGLRRPSSGVGSSLYDPSGNPKAPSAPRLITSTILGGFSVDYYVQPPSHCSPIPILEFHT</sequence>
<keyword evidence="3" id="KW-1185">Reference proteome</keyword>
<gene>
    <name evidence="2" type="ORF">TNCV_2840311</name>
</gene>
<comment type="caution">
    <text evidence="2">The sequence shown here is derived from an EMBL/GenBank/DDBJ whole genome shotgun (WGS) entry which is preliminary data.</text>
</comment>
<evidence type="ECO:0000313" key="3">
    <source>
        <dbReference type="Proteomes" id="UP000887159"/>
    </source>
</evidence>
<reference evidence="2" key="1">
    <citation type="submission" date="2020-08" db="EMBL/GenBank/DDBJ databases">
        <title>Multicomponent nature underlies the extraordinary mechanical properties of spider dragline silk.</title>
        <authorList>
            <person name="Kono N."/>
            <person name="Nakamura H."/>
            <person name="Mori M."/>
            <person name="Yoshida Y."/>
            <person name="Ohtoshi R."/>
            <person name="Malay A.D."/>
            <person name="Moran D.A.P."/>
            <person name="Tomita M."/>
            <person name="Numata K."/>
            <person name="Arakawa K."/>
        </authorList>
    </citation>
    <scope>NUCLEOTIDE SEQUENCE</scope>
</reference>
<dbReference type="EMBL" id="BMAU01021198">
    <property type="protein sequence ID" value="GFX97471.1"/>
    <property type="molecule type" value="Genomic_DNA"/>
</dbReference>
<protein>
    <submittedName>
        <fullName evidence="2">Uncharacterized protein</fullName>
    </submittedName>
</protein>